<dbReference type="Pfam" id="PF01047">
    <property type="entry name" value="MarR"/>
    <property type="match status" value="1"/>
</dbReference>
<dbReference type="PANTHER" id="PTHR42756">
    <property type="entry name" value="TRANSCRIPTIONAL REGULATOR, MARR"/>
    <property type="match status" value="1"/>
</dbReference>
<evidence type="ECO:0000256" key="2">
    <source>
        <dbReference type="ARBA" id="ARBA00023125"/>
    </source>
</evidence>
<dbReference type="PRINTS" id="PR00598">
    <property type="entry name" value="HTHMARR"/>
</dbReference>
<dbReference type="RefSeq" id="WP_013663350.1">
    <property type="nucleotide sequence ID" value="NZ_JBHLWO010000004.1"/>
</dbReference>
<dbReference type="SUPFAM" id="SSF46785">
    <property type="entry name" value="Winged helix' DNA-binding domain"/>
    <property type="match status" value="1"/>
</dbReference>
<comment type="caution">
    <text evidence="5">The sequence shown here is derived from an EMBL/GenBank/DDBJ whole genome shotgun (WGS) entry which is preliminary data.</text>
</comment>
<evidence type="ECO:0000256" key="3">
    <source>
        <dbReference type="ARBA" id="ARBA00023163"/>
    </source>
</evidence>
<reference evidence="5 6" key="1">
    <citation type="submission" date="2024-09" db="EMBL/GenBank/DDBJ databases">
        <authorList>
            <person name="Sun Q."/>
            <person name="Mori K."/>
        </authorList>
    </citation>
    <scope>NUCLEOTIDE SEQUENCE [LARGE SCALE GENOMIC DNA]</scope>
    <source>
        <strain evidence="5 6">CCM 7765</strain>
    </source>
</reference>
<proteinExistence type="predicted"/>
<keyword evidence="1" id="KW-0805">Transcription regulation</keyword>
<protein>
    <submittedName>
        <fullName evidence="5">MarR family winged helix-turn-helix transcriptional regulator</fullName>
    </submittedName>
</protein>
<dbReference type="InterPro" id="IPR023187">
    <property type="entry name" value="Tscrpt_reg_MarR-type_CS"/>
</dbReference>
<dbReference type="SMART" id="SM00347">
    <property type="entry name" value="HTH_MARR"/>
    <property type="match status" value="1"/>
</dbReference>
<name>A0ABV6HQT9_9SPHI</name>
<keyword evidence="3" id="KW-0804">Transcription</keyword>
<keyword evidence="2" id="KW-0238">DNA-binding</keyword>
<gene>
    <name evidence="5" type="ORF">ACFFI0_23305</name>
</gene>
<evidence type="ECO:0000313" key="6">
    <source>
        <dbReference type="Proteomes" id="UP001589774"/>
    </source>
</evidence>
<dbReference type="Gene3D" id="1.10.10.10">
    <property type="entry name" value="Winged helix-like DNA-binding domain superfamily/Winged helix DNA-binding domain"/>
    <property type="match status" value="1"/>
</dbReference>
<dbReference type="InterPro" id="IPR036390">
    <property type="entry name" value="WH_DNA-bd_sf"/>
</dbReference>
<dbReference type="InterPro" id="IPR036388">
    <property type="entry name" value="WH-like_DNA-bd_sf"/>
</dbReference>
<dbReference type="InterPro" id="IPR000835">
    <property type="entry name" value="HTH_MarR-typ"/>
</dbReference>
<sequence length="145" mass="16569">MSQENTIDYYLKITWQSIASKYNQLASKHGITQATGYVLINIRKDGTPVTQIAGLLGVKSTSLSRMLSGMEQQGLIYRRADAQDKRSVRVFLTEEGQKRREIAKNIVREFNSYLDSLIKDSERQKLIDTLKRLNELAVKYVPKEG</sequence>
<keyword evidence="6" id="KW-1185">Reference proteome</keyword>
<evidence type="ECO:0000259" key="4">
    <source>
        <dbReference type="PROSITE" id="PS50995"/>
    </source>
</evidence>
<dbReference type="EMBL" id="JBHLWO010000004">
    <property type="protein sequence ID" value="MFC0321264.1"/>
    <property type="molecule type" value="Genomic_DNA"/>
</dbReference>
<accession>A0ABV6HQT9</accession>
<evidence type="ECO:0000313" key="5">
    <source>
        <dbReference type="EMBL" id="MFC0321264.1"/>
    </source>
</evidence>
<dbReference type="PROSITE" id="PS50995">
    <property type="entry name" value="HTH_MARR_2"/>
    <property type="match status" value="1"/>
</dbReference>
<feature type="domain" description="HTH marR-type" evidence="4">
    <location>
        <begin position="1"/>
        <end position="135"/>
    </location>
</feature>
<dbReference type="Proteomes" id="UP001589774">
    <property type="component" value="Unassembled WGS sequence"/>
</dbReference>
<evidence type="ECO:0000256" key="1">
    <source>
        <dbReference type="ARBA" id="ARBA00023015"/>
    </source>
</evidence>
<dbReference type="PANTHER" id="PTHR42756:SF1">
    <property type="entry name" value="TRANSCRIPTIONAL REPRESSOR OF EMRAB OPERON"/>
    <property type="match status" value="1"/>
</dbReference>
<organism evidence="5 6">
    <name type="scientific">Olivibacter oleidegradans</name>
    <dbReference type="NCBI Taxonomy" id="760123"/>
    <lineage>
        <taxon>Bacteria</taxon>
        <taxon>Pseudomonadati</taxon>
        <taxon>Bacteroidota</taxon>
        <taxon>Sphingobacteriia</taxon>
        <taxon>Sphingobacteriales</taxon>
        <taxon>Sphingobacteriaceae</taxon>
        <taxon>Olivibacter</taxon>
    </lineage>
</organism>
<dbReference type="PROSITE" id="PS01117">
    <property type="entry name" value="HTH_MARR_1"/>
    <property type="match status" value="1"/>
</dbReference>